<dbReference type="EMBL" id="WBKB01000002">
    <property type="protein sequence ID" value="KAB1643930.1"/>
    <property type="molecule type" value="Genomic_DNA"/>
</dbReference>
<keyword evidence="1" id="KW-0479">Metal-binding</keyword>
<dbReference type="PANTHER" id="PTHR43279">
    <property type="entry name" value="CATECHOL-2,3-DIOXYGENASE"/>
    <property type="match status" value="1"/>
</dbReference>
<feature type="domain" description="VOC" evidence="3">
    <location>
        <begin position="54"/>
        <end position="170"/>
    </location>
</feature>
<keyword evidence="5" id="KW-1185">Reference proteome</keyword>
<dbReference type="InterPro" id="IPR004360">
    <property type="entry name" value="Glyas_Fos-R_dOase_dom"/>
</dbReference>
<organism evidence="4 5">
    <name type="scientific">Gulosibacter chungangensis</name>
    <dbReference type="NCBI Taxonomy" id="979746"/>
    <lineage>
        <taxon>Bacteria</taxon>
        <taxon>Bacillati</taxon>
        <taxon>Actinomycetota</taxon>
        <taxon>Actinomycetes</taxon>
        <taxon>Micrococcales</taxon>
        <taxon>Microbacteriaceae</taxon>
        <taxon>Gulosibacter</taxon>
    </lineage>
</organism>
<keyword evidence="2" id="KW-0812">Transmembrane</keyword>
<evidence type="ECO:0000313" key="5">
    <source>
        <dbReference type="Proteomes" id="UP000433493"/>
    </source>
</evidence>
<dbReference type="Pfam" id="PF00903">
    <property type="entry name" value="Glyoxalase"/>
    <property type="match status" value="1"/>
</dbReference>
<comment type="caution">
    <text evidence="4">The sequence shown here is derived from an EMBL/GenBank/DDBJ whole genome shotgun (WGS) entry which is preliminary data.</text>
</comment>
<reference evidence="4 5" key="1">
    <citation type="submission" date="2019-09" db="EMBL/GenBank/DDBJ databases">
        <title>Phylogeny of genus Pseudoclavibacter and closely related genus.</title>
        <authorList>
            <person name="Li Y."/>
        </authorList>
    </citation>
    <scope>NUCLEOTIDE SEQUENCE [LARGE SCALE GENOMIC DNA]</scope>
    <source>
        <strain evidence="4 5">KCTC 13959</strain>
    </source>
</reference>
<dbReference type="PROSITE" id="PS00934">
    <property type="entry name" value="GLYOXALASE_I_1"/>
    <property type="match status" value="1"/>
</dbReference>
<dbReference type="Proteomes" id="UP000433493">
    <property type="component" value="Unassembled WGS sequence"/>
</dbReference>
<accession>A0A7J5BCM0</accession>
<feature type="transmembrane region" description="Helical" evidence="2">
    <location>
        <begin position="12"/>
        <end position="35"/>
    </location>
</feature>
<gene>
    <name evidence="4" type="ORF">F8O05_03775</name>
</gene>
<evidence type="ECO:0000313" key="4">
    <source>
        <dbReference type="EMBL" id="KAB1643930.1"/>
    </source>
</evidence>
<dbReference type="SUPFAM" id="SSF54593">
    <property type="entry name" value="Glyoxalase/Bleomycin resistance protein/Dihydroxybiphenyl dioxygenase"/>
    <property type="match status" value="2"/>
</dbReference>
<keyword evidence="2" id="KW-0472">Membrane</keyword>
<dbReference type="OrthoDB" id="9792626at2"/>
<dbReference type="RefSeq" id="WP_158051434.1">
    <property type="nucleotide sequence ID" value="NZ_WBKB01000002.1"/>
</dbReference>
<dbReference type="GO" id="GO:0004462">
    <property type="term" value="F:lactoylglutathione lyase activity"/>
    <property type="evidence" value="ECO:0007669"/>
    <property type="project" value="InterPro"/>
</dbReference>
<dbReference type="InterPro" id="IPR029068">
    <property type="entry name" value="Glyas_Bleomycin-R_OHBP_Dase"/>
</dbReference>
<dbReference type="PANTHER" id="PTHR43279:SF1">
    <property type="entry name" value="CATECHOL-2,3-DIOXYGENASE"/>
    <property type="match status" value="1"/>
</dbReference>
<sequence length="322" mass="34414">MPSRTAIDQRNRIRAVWIASAIAIILAIAGIWWGVSASSAKTGSTESMLPEDTSMGVVELITDDLEPMRAYYVDAVGLEVISEDAEQISLGHNGEQVLSIRVEDRPQDSYANAGLYHSAILYPDEQALAQVIANIATVAPQSFGGSADHAVSLAFYFADPDGNGLELYVDTPPETWVWEDGLEKMGSAPLDPNLFIEQHLGTAPSSEQVTMGHVHLRVGNLQDARAFYADTLGFAVTAEADGALFYAAGGYHHHVATNTWMSQGADERPESQGLGSITVNLGSPEALAEVADRLTAAEIAFEQGDGIITVNDPWGNTVMLLA</sequence>
<evidence type="ECO:0000259" key="3">
    <source>
        <dbReference type="PROSITE" id="PS51819"/>
    </source>
</evidence>
<evidence type="ECO:0000256" key="2">
    <source>
        <dbReference type="SAM" id="Phobius"/>
    </source>
</evidence>
<protein>
    <submittedName>
        <fullName evidence="4">VOC family protein</fullName>
    </submittedName>
</protein>
<feature type="domain" description="VOC" evidence="3">
    <location>
        <begin position="210"/>
        <end position="322"/>
    </location>
</feature>
<dbReference type="AlphaFoldDB" id="A0A7J5BCM0"/>
<dbReference type="InterPro" id="IPR037523">
    <property type="entry name" value="VOC_core"/>
</dbReference>
<evidence type="ECO:0000256" key="1">
    <source>
        <dbReference type="ARBA" id="ARBA00022723"/>
    </source>
</evidence>
<dbReference type="GO" id="GO:0046872">
    <property type="term" value="F:metal ion binding"/>
    <property type="evidence" value="ECO:0007669"/>
    <property type="project" value="UniProtKB-KW"/>
</dbReference>
<proteinExistence type="predicted"/>
<name>A0A7J5BCM0_9MICO</name>
<dbReference type="InterPro" id="IPR018146">
    <property type="entry name" value="Glyoxalase_1_CS"/>
</dbReference>
<dbReference type="PROSITE" id="PS51819">
    <property type="entry name" value="VOC"/>
    <property type="match status" value="2"/>
</dbReference>
<dbReference type="Gene3D" id="3.10.180.10">
    <property type="entry name" value="2,3-Dihydroxybiphenyl 1,2-Dioxygenase, domain 1"/>
    <property type="match status" value="2"/>
</dbReference>
<keyword evidence="2" id="KW-1133">Transmembrane helix</keyword>